<organism evidence="2">
    <name type="scientific">marine sediment metagenome</name>
    <dbReference type="NCBI Taxonomy" id="412755"/>
    <lineage>
        <taxon>unclassified sequences</taxon>
        <taxon>metagenomes</taxon>
        <taxon>ecological metagenomes</taxon>
    </lineage>
</organism>
<proteinExistence type="predicted"/>
<evidence type="ECO:0000256" key="1">
    <source>
        <dbReference type="SAM" id="MobiDB-lite"/>
    </source>
</evidence>
<evidence type="ECO:0000313" key="2">
    <source>
        <dbReference type="EMBL" id="KKL65395.1"/>
    </source>
</evidence>
<sequence>MSDPSGTTDATKGDTTPKGTVDPKADPKATDSRITSEDKVYLDKLINVQKQQEAKELETAQELEKAKKLLESKETPDSDTNKRIKALEEQNKLLSDKRKADLLSFLDESDRKKYKEKSVEQLEILVEWLQDNPEKKQGMSRRPKSTTATNDKTQLSAGSVGTYNPKTGKWE</sequence>
<comment type="caution">
    <text evidence="2">The sequence shown here is derived from an EMBL/GenBank/DDBJ whole genome shotgun (WGS) entry which is preliminary data.</text>
</comment>
<dbReference type="EMBL" id="LAZR01027547">
    <property type="protein sequence ID" value="KKL65395.1"/>
    <property type="molecule type" value="Genomic_DNA"/>
</dbReference>
<feature type="compositionally biased region" description="Polar residues" evidence="1">
    <location>
        <begin position="1"/>
        <end position="18"/>
    </location>
</feature>
<feature type="compositionally biased region" description="Polar residues" evidence="1">
    <location>
        <begin position="145"/>
        <end position="165"/>
    </location>
</feature>
<feature type="region of interest" description="Disordered" evidence="1">
    <location>
        <begin position="1"/>
        <end position="36"/>
    </location>
</feature>
<protein>
    <submittedName>
        <fullName evidence="2">Uncharacterized protein</fullName>
    </submittedName>
</protein>
<dbReference type="AlphaFoldDB" id="A0A0F9G7D4"/>
<gene>
    <name evidence="2" type="ORF">LCGC14_2155420</name>
</gene>
<feature type="compositionally biased region" description="Basic and acidic residues" evidence="1">
    <location>
        <begin position="21"/>
        <end position="36"/>
    </location>
</feature>
<name>A0A0F9G7D4_9ZZZZ</name>
<feature type="region of interest" description="Disordered" evidence="1">
    <location>
        <begin position="130"/>
        <end position="171"/>
    </location>
</feature>
<accession>A0A0F9G7D4</accession>
<reference evidence="2" key="1">
    <citation type="journal article" date="2015" name="Nature">
        <title>Complex archaea that bridge the gap between prokaryotes and eukaryotes.</title>
        <authorList>
            <person name="Spang A."/>
            <person name="Saw J.H."/>
            <person name="Jorgensen S.L."/>
            <person name="Zaremba-Niedzwiedzka K."/>
            <person name="Martijn J."/>
            <person name="Lind A.E."/>
            <person name="van Eijk R."/>
            <person name="Schleper C."/>
            <person name="Guy L."/>
            <person name="Ettema T.J."/>
        </authorList>
    </citation>
    <scope>NUCLEOTIDE SEQUENCE</scope>
</reference>